<comment type="similarity">
    <text evidence="1 4">Belongs to the GTP cyclohydrolase I type 2/NIF3 family.</text>
</comment>
<accession>A0ABT6R1C7</accession>
<dbReference type="PIRSF" id="PIRSF037489">
    <property type="entry name" value="UCP037489_NIF3_YqfO"/>
    <property type="match status" value="1"/>
</dbReference>
<comment type="caution">
    <text evidence="5">The sequence shown here is derived from an EMBL/GenBank/DDBJ whole genome shotgun (WGS) entry which is preliminary data.</text>
</comment>
<gene>
    <name evidence="5" type="ORF">QK289_03555</name>
</gene>
<protein>
    <recommendedName>
        <fullName evidence="2 4">GTP cyclohydrolase 1 type 2 homolog</fullName>
    </recommendedName>
</protein>
<reference evidence="5 6" key="1">
    <citation type="submission" date="2023-04" db="EMBL/GenBank/DDBJ databases">
        <title>Antarctic isolates genomes.</title>
        <authorList>
            <person name="Dimov S.G."/>
        </authorList>
    </citation>
    <scope>NUCLEOTIDE SEQUENCE [LARGE SCALE GENOMIC DNA]</scope>
    <source>
        <strain evidence="5 6">AL19</strain>
    </source>
</reference>
<proteinExistence type="inferred from homology"/>
<evidence type="ECO:0000256" key="4">
    <source>
        <dbReference type="PIRNR" id="PIRNR037489"/>
    </source>
</evidence>
<sequence>MANGQQIIEQFESFAPKKFAFEGDPIGLQIGTLNKEVKRVLVTLDVLESVVDEAIEKNIDLIIAHHPPIFSKLAKVTDQSAAGRIVMKCIRHDIAVYAAHTNLDVAEGGVNDLMATALGLTDTSVLAPSFENTVYKLVVFVPESAAEQVAEALGRAGAGHIGAYSDCQFHSTGIGQFKPTADANPYRGKPGQVERVTEVRIETIVTELNQKQVIRAMKKAHPYEEVAYDLLRQEIAAPSLGLGRIGYLEEAIPLKAFAEHVRTAFAVENLRFVGDENRMVRKIAVLGGDGNKYVSTAAFAGADVLVTGDLYFHVAHDAMALGLAVVDPGHHVESVMKQGVVDLLTERFDKQNIKGVELFVSVTNTNPFQFL</sequence>
<dbReference type="RefSeq" id="WP_026831030.1">
    <property type="nucleotide sequence ID" value="NZ_JANJYY010000046.1"/>
</dbReference>
<evidence type="ECO:0000256" key="1">
    <source>
        <dbReference type="ARBA" id="ARBA00006964"/>
    </source>
</evidence>
<dbReference type="PANTHER" id="PTHR13799:SF14">
    <property type="entry name" value="GTP CYCLOHYDROLASE 1 TYPE 2 HOMOLOG"/>
    <property type="match status" value="1"/>
</dbReference>
<dbReference type="InterPro" id="IPR017221">
    <property type="entry name" value="DUF34/NIF3_bac"/>
</dbReference>
<evidence type="ECO:0000256" key="2">
    <source>
        <dbReference type="ARBA" id="ARBA00022112"/>
    </source>
</evidence>
<dbReference type="InterPro" id="IPR036069">
    <property type="entry name" value="DUF34/NIF3_sf"/>
</dbReference>
<dbReference type="InterPro" id="IPR015867">
    <property type="entry name" value="N-reg_PII/ATP_PRibTrfase_C"/>
</dbReference>
<dbReference type="Gene3D" id="3.30.70.120">
    <property type="match status" value="1"/>
</dbReference>
<evidence type="ECO:0000313" key="5">
    <source>
        <dbReference type="EMBL" id="MDI3234074.1"/>
    </source>
</evidence>
<dbReference type="SUPFAM" id="SSF102705">
    <property type="entry name" value="NIF3 (NGG1p interacting factor 3)-like"/>
    <property type="match status" value="1"/>
</dbReference>
<dbReference type="PANTHER" id="PTHR13799">
    <property type="entry name" value="NGG1 INTERACTING FACTOR 3"/>
    <property type="match status" value="1"/>
</dbReference>
<dbReference type="NCBIfam" id="TIGR00486">
    <property type="entry name" value="YbgI_SA1388"/>
    <property type="match status" value="1"/>
</dbReference>
<dbReference type="Gene3D" id="3.40.1390.30">
    <property type="entry name" value="NIF3 (NGG1p interacting factor 3)-like"/>
    <property type="match status" value="1"/>
</dbReference>
<keyword evidence="6" id="KW-1185">Reference proteome</keyword>
<name>A0ABT6R1C7_9BACL</name>
<evidence type="ECO:0000313" key="6">
    <source>
        <dbReference type="Proteomes" id="UP001243286"/>
    </source>
</evidence>
<dbReference type="Proteomes" id="UP001243286">
    <property type="component" value="Unassembled WGS sequence"/>
</dbReference>
<dbReference type="EMBL" id="JASBQV010000003">
    <property type="protein sequence ID" value="MDI3234074.1"/>
    <property type="molecule type" value="Genomic_DNA"/>
</dbReference>
<dbReference type="InterPro" id="IPR002678">
    <property type="entry name" value="DUF34/NIF3"/>
</dbReference>
<organism evidence="5 6">
    <name type="scientific">Exiguobacterium antarcticum</name>
    <dbReference type="NCBI Taxonomy" id="132920"/>
    <lineage>
        <taxon>Bacteria</taxon>
        <taxon>Bacillati</taxon>
        <taxon>Bacillota</taxon>
        <taxon>Bacilli</taxon>
        <taxon>Bacillales</taxon>
        <taxon>Bacillales Family XII. Incertae Sedis</taxon>
        <taxon>Exiguobacterium</taxon>
    </lineage>
</organism>
<keyword evidence="3 4" id="KW-0479">Metal-binding</keyword>
<evidence type="ECO:0000256" key="3">
    <source>
        <dbReference type="ARBA" id="ARBA00022723"/>
    </source>
</evidence>
<dbReference type="Pfam" id="PF01784">
    <property type="entry name" value="DUF34_NIF3"/>
    <property type="match status" value="1"/>
</dbReference>